<dbReference type="InterPro" id="IPR038727">
    <property type="entry name" value="NadR/Ttd14_AAA_dom"/>
</dbReference>
<proteinExistence type="predicted"/>
<evidence type="ECO:0000259" key="1">
    <source>
        <dbReference type="Pfam" id="PF13521"/>
    </source>
</evidence>
<dbReference type="Proteomes" id="UP001302745">
    <property type="component" value="Unassembled WGS sequence"/>
</dbReference>
<sequence length="135" mass="14772">SSSSSSSSSGRWFISDRSGADPIAYALRYVGREAAAAAGVLAGSEEWKELRARMRRAVVVVCEAGAGVEGWLTDDGVRLMPEDLGEWVGFHDVFCEFLEAEGVPYEVLPAGVGGHGERVEWVVERWRGRWGRGRE</sequence>
<reference evidence="2" key="2">
    <citation type="submission" date="2023-05" db="EMBL/GenBank/DDBJ databases">
        <authorList>
            <consortium name="Lawrence Berkeley National Laboratory"/>
            <person name="Steindorff A."/>
            <person name="Hensen N."/>
            <person name="Bonometti L."/>
            <person name="Westerberg I."/>
            <person name="Brannstrom I.O."/>
            <person name="Guillou S."/>
            <person name="Cros-Aarteil S."/>
            <person name="Calhoun S."/>
            <person name="Haridas S."/>
            <person name="Kuo A."/>
            <person name="Mondo S."/>
            <person name="Pangilinan J."/>
            <person name="Riley R."/>
            <person name="Labutti K."/>
            <person name="Andreopoulos B."/>
            <person name="Lipzen A."/>
            <person name="Chen C."/>
            <person name="Yanf M."/>
            <person name="Daum C."/>
            <person name="Ng V."/>
            <person name="Clum A."/>
            <person name="Ohm R."/>
            <person name="Martin F."/>
            <person name="Silar P."/>
            <person name="Natvig D."/>
            <person name="Lalanne C."/>
            <person name="Gautier V."/>
            <person name="Ament-Velasquez S.L."/>
            <person name="Kruys A."/>
            <person name="Hutchinson M.I."/>
            <person name="Powell A.J."/>
            <person name="Barry K."/>
            <person name="Miller A.N."/>
            <person name="Grigoriev I.V."/>
            <person name="Debuchy R."/>
            <person name="Gladieux P."/>
            <person name="Thoren M.H."/>
            <person name="Johannesson H."/>
        </authorList>
    </citation>
    <scope>NUCLEOTIDE SEQUENCE</scope>
    <source>
        <strain evidence="2">CBS 538.74</strain>
    </source>
</reference>
<reference evidence="2" key="1">
    <citation type="journal article" date="2023" name="Mol. Phylogenet. Evol.">
        <title>Genome-scale phylogeny and comparative genomics of the fungal order Sordariales.</title>
        <authorList>
            <person name="Hensen N."/>
            <person name="Bonometti L."/>
            <person name="Westerberg I."/>
            <person name="Brannstrom I.O."/>
            <person name="Guillou S."/>
            <person name="Cros-Aarteil S."/>
            <person name="Calhoun S."/>
            <person name="Haridas S."/>
            <person name="Kuo A."/>
            <person name="Mondo S."/>
            <person name="Pangilinan J."/>
            <person name="Riley R."/>
            <person name="LaButti K."/>
            <person name="Andreopoulos B."/>
            <person name="Lipzen A."/>
            <person name="Chen C."/>
            <person name="Yan M."/>
            <person name="Daum C."/>
            <person name="Ng V."/>
            <person name="Clum A."/>
            <person name="Steindorff A."/>
            <person name="Ohm R.A."/>
            <person name="Martin F."/>
            <person name="Silar P."/>
            <person name="Natvig D.O."/>
            <person name="Lalanne C."/>
            <person name="Gautier V."/>
            <person name="Ament-Velasquez S.L."/>
            <person name="Kruys A."/>
            <person name="Hutchinson M.I."/>
            <person name="Powell A.J."/>
            <person name="Barry K."/>
            <person name="Miller A.N."/>
            <person name="Grigoriev I.V."/>
            <person name="Debuchy R."/>
            <person name="Gladieux P."/>
            <person name="Hiltunen Thoren M."/>
            <person name="Johannesson H."/>
        </authorList>
    </citation>
    <scope>NUCLEOTIDE SEQUENCE</scope>
    <source>
        <strain evidence="2">CBS 538.74</strain>
    </source>
</reference>
<name>A0AAN6VMG4_9PEZI</name>
<dbReference type="EMBL" id="MU856954">
    <property type="protein sequence ID" value="KAK4153030.1"/>
    <property type="molecule type" value="Genomic_DNA"/>
</dbReference>
<evidence type="ECO:0000313" key="2">
    <source>
        <dbReference type="EMBL" id="KAK4153030.1"/>
    </source>
</evidence>
<feature type="non-terminal residue" evidence="2">
    <location>
        <position position="1"/>
    </location>
</feature>
<dbReference type="AlphaFoldDB" id="A0AAN6VMG4"/>
<dbReference type="Pfam" id="PF13521">
    <property type="entry name" value="AAA_28"/>
    <property type="match status" value="1"/>
</dbReference>
<protein>
    <recommendedName>
        <fullName evidence="1">NadR/Ttd14 AAA domain-containing protein</fullName>
    </recommendedName>
</protein>
<accession>A0AAN6VMG4</accession>
<feature type="domain" description="NadR/Ttd14 AAA" evidence="1">
    <location>
        <begin position="8"/>
        <end position="111"/>
    </location>
</feature>
<keyword evidence="3" id="KW-1185">Reference proteome</keyword>
<gene>
    <name evidence="2" type="ORF">C8A00DRAFT_15743</name>
</gene>
<evidence type="ECO:0000313" key="3">
    <source>
        <dbReference type="Proteomes" id="UP001302745"/>
    </source>
</evidence>
<dbReference type="InterPro" id="IPR027417">
    <property type="entry name" value="P-loop_NTPase"/>
</dbReference>
<comment type="caution">
    <text evidence="2">The sequence shown here is derived from an EMBL/GenBank/DDBJ whole genome shotgun (WGS) entry which is preliminary data.</text>
</comment>
<dbReference type="Gene3D" id="3.40.50.300">
    <property type="entry name" value="P-loop containing nucleotide triphosphate hydrolases"/>
    <property type="match status" value="1"/>
</dbReference>
<organism evidence="2 3">
    <name type="scientific">Chaetomidium leptoderma</name>
    <dbReference type="NCBI Taxonomy" id="669021"/>
    <lineage>
        <taxon>Eukaryota</taxon>
        <taxon>Fungi</taxon>
        <taxon>Dikarya</taxon>
        <taxon>Ascomycota</taxon>
        <taxon>Pezizomycotina</taxon>
        <taxon>Sordariomycetes</taxon>
        <taxon>Sordariomycetidae</taxon>
        <taxon>Sordariales</taxon>
        <taxon>Chaetomiaceae</taxon>
        <taxon>Chaetomidium</taxon>
    </lineage>
</organism>